<reference evidence="1 2" key="1">
    <citation type="journal article" date="2021" name="Nat. Plants">
        <title>The Taxus genome provides insights into paclitaxel biosynthesis.</title>
        <authorList>
            <person name="Xiong X."/>
            <person name="Gou J."/>
            <person name="Liao Q."/>
            <person name="Li Y."/>
            <person name="Zhou Q."/>
            <person name="Bi G."/>
            <person name="Li C."/>
            <person name="Du R."/>
            <person name="Wang X."/>
            <person name="Sun T."/>
            <person name="Guo L."/>
            <person name="Liang H."/>
            <person name="Lu P."/>
            <person name="Wu Y."/>
            <person name="Zhang Z."/>
            <person name="Ro D.K."/>
            <person name="Shang Y."/>
            <person name="Huang S."/>
            <person name="Yan J."/>
        </authorList>
    </citation>
    <scope>NUCLEOTIDE SEQUENCE [LARGE SCALE GENOMIC DNA]</scope>
    <source>
        <strain evidence="1">Ta-2019</strain>
    </source>
</reference>
<dbReference type="EMBL" id="JAHRHJ020000001">
    <property type="protein sequence ID" value="KAH9328896.1"/>
    <property type="molecule type" value="Genomic_DNA"/>
</dbReference>
<dbReference type="AlphaFoldDB" id="A0AA38LM34"/>
<proteinExistence type="predicted"/>
<gene>
    <name evidence="1" type="ORF">KI387_001004</name>
</gene>
<dbReference type="Proteomes" id="UP000824469">
    <property type="component" value="Unassembled WGS sequence"/>
</dbReference>
<keyword evidence="2" id="KW-1185">Reference proteome</keyword>
<name>A0AA38LM34_TAXCH</name>
<feature type="non-terminal residue" evidence="1">
    <location>
        <position position="71"/>
    </location>
</feature>
<protein>
    <submittedName>
        <fullName evidence="1">Uncharacterized protein</fullName>
    </submittedName>
</protein>
<comment type="caution">
    <text evidence="1">The sequence shown here is derived from an EMBL/GenBank/DDBJ whole genome shotgun (WGS) entry which is preliminary data.</text>
</comment>
<sequence length="71" mass="7892">GWPQVNNHSVASVFVENLYDNPEFKIHEAINLVDSLDSSVLLRKFGLVGVDKCNMAFWAASDGAEDVKRKV</sequence>
<accession>A0AA38LM34</accession>
<feature type="non-terminal residue" evidence="1">
    <location>
        <position position="1"/>
    </location>
</feature>
<evidence type="ECO:0000313" key="1">
    <source>
        <dbReference type="EMBL" id="KAH9328896.1"/>
    </source>
</evidence>
<organism evidence="1 2">
    <name type="scientific">Taxus chinensis</name>
    <name type="common">Chinese yew</name>
    <name type="synonym">Taxus wallichiana var. chinensis</name>
    <dbReference type="NCBI Taxonomy" id="29808"/>
    <lineage>
        <taxon>Eukaryota</taxon>
        <taxon>Viridiplantae</taxon>
        <taxon>Streptophyta</taxon>
        <taxon>Embryophyta</taxon>
        <taxon>Tracheophyta</taxon>
        <taxon>Spermatophyta</taxon>
        <taxon>Pinopsida</taxon>
        <taxon>Pinidae</taxon>
        <taxon>Conifers II</taxon>
        <taxon>Cupressales</taxon>
        <taxon>Taxaceae</taxon>
        <taxon>Taxus</taxon>
    </lineage>
</organism>
<evidence type="ECO:0000313" key="2">
    <source>
        <dbReference type="Proteomes" id="UP000824469"/>
    </source>
</evidence>